<reference evidence="1" key="1">
    <citation type="submission" date="2013-08" db="EMBL/GenBank/DDBJ databases">
        <authorList>
            <person name="Mendez C."/>
            <person name="Richter M."/>
            <person name="Ferrer M."/>
            <person name="Sanchez J."/>
        </authorList>
    </citation>
    <scope>NUCLEOTIDE SEQUENCE</scope>
</reference>
<sequence>TKSREGFEANIKGKYRVMDEGIYEFEPGKGYILSLYSKDIKYGLFGGSGYVYGDPYESLRFALRYWGEQVPKNS</sequence>
<protein>
    <submittedName>
        <fullName evidence="1">Uncharacterized protein</fullName>
    </submittedName>
</protein>
<dbReference type="AlphaFoldDB" id="T0YCP5"/>
<reference evidence="1" key="2">
    <citation type="journal article" date="2014" name="ISME J.">
        <title>Microbial stratification in low pH oxic and suboxic macroscopic growths along an acid mine drainage.</title>
        <authorList>
            <person name="Mendez-Garcia C."/>
            <person name="Mesa V."/>
            <person name="Sprenger R.R."/>
            <person name="Richter M."/>
            <person name="Diez M.S."/>
            <person name="Solano J."/>
            <person name="Bargiela R."/>
            <person name="Golyshina O.V."/>
            <person name="Manteca A."/>
            <person name="Ramos J.L."/>
            <person name="Gallego J.R."/>
            <person name="Llorente I."/>
            <person name="Martins Dos Santos V.A."/>
            <person name="Jensen O.N."/>
            <person name="Pelaez A.I."/>
            <person name="Sanchez J."/>
            <person name="Ferrer M."/>
        </authorList>
    </citation>
    <scope>NUCLEOTIDE SEQUENCE</scope>
</reference>
<organism evidence="1">
    <name type="scientific">mine drainage metagenome</name>
    <dbReference type="NCBI Taxonomy" id="410659"/>
    <lineage>
        <taxon>unclassified sequences</taxon>
        <taxon>metagenomes</taxon>
        <taxon>ecological metagenomes</taxon>
    </lineage>
</organism>
<accession>T0YCP5</accession>
<proteinExistence type="predicted"/>
<dbReference type="EMBL" id="AUZZ01009678">
    <property type="protein sequence ID" value="EQD33031.1"/>
    <property type="molecule type" value="Genomic_DNA"/>
</dbReference>
<name>T0YCP5_9ZZZZ</name>
<comment type="caution">
    <text evidence="1">The sequence shown here is derived from an EMBL/GenBank/DDBJ whole genome shotgun (WGS) entry which is preliminary data.</text>
</comment>
<evidence type="ECO:0000313" key="1">
    <source>
        <dbReference type="EMBL" id="EQD33031.1"/>
    </source>
</evidence>
<gene>
    <name evidence="1" type="ORF">B2A_13373</name>
</gene>
<feature type="non-terminal residue" evidence="1">
    <location>
        <position position="1"/>
    </location>
</feature>